<dbReference type="Proteomes" id="UP000285655">
    <property type="component" value="Unassembled WGS sequence"/>
</dbReference>
<gene>
    <name evidence="2" type="ORF">C4544_04540</name>
</gene>
<sequence>MRERTEELFNQIRGRSQRAGSAFLDHREDLARKAVLAASIVMVGIAGVVGYDNVSKLTTSQIGTKKSGTKDPTATPRAEEFTVEATQVIEPLFISVDPSTNIEKVTDVPGGLGPDSYVRRLWESGPCEEGGVDQLLLTNPLFAEKYQGKQILELGVVPFYRLDSFYRSMGITASYNGREYIQMEYRKKVVGENGQLQEVLAFSPAKIIGGQTNEKAGLFSSSEEYLAALVIDDEGNSKTAALRCICDNEVPPVPVETSTSTPLPTETPVSTATVIPTATLVPTSTPIIPTFTPVIPTEVPTSTFTPIPTPTEAPAQPTKIIPTATAAVETPTTLPFFTPTEAPAQPTKIIPTATAQPEKTATPLSFLTPTAVPPQPTKIIPTATVRAEVFPTPTEVPDPPAPPTATTSVLTFPTPTPIGSR</sequence>
<dbReference type="AlphaFoldDB" id="A0A419DC36"/>
<evidence type="ECO:0000313" key="2">
    <source>
        <dbReference type="EMBL" id="RJO60711.1"/>
    </source>
</evidence>
<accession>A0A419DC36</accession>
<protein>
    <submittedName>
        <fullName evidence="2">Uncharacterized protein</fullName>
    </submittedName>
</protein>
<dbReference type="EMBL" id="QZJW01000040">
    <property type="protein sequence ID" value="RJO60711.1"/>
    <property type="molecule type" value="Genomic_DNA"/>
</dbReference>
<reference evidence="2 3" key="1">
    <citation type="journal article" date="2017" name="ISME J.">
        <title>Energy and carbon metabolisms in a deep terrestrial subsurface fluid microbial community.</title>
        <authorList>
            <person name="Momper L."/>
            <person name="Jungbluth S.P."/>
            <person name="Lee M.D."/>
            <person name="Amend J.P."/>
        </authorList>
    </citation>
    <scope>NUCLEOTIDE SEQUENCE [LARGE SCALE GENOMIC DNA]</scope>
    <source>
        <strain evidence="2">SURF_29</strain>
    </source>
</reference>
<feature type="region of interest" description="Disordered" evidence="1">
    <location>
        <begin position="392"/>
        <end position="421"/>
    </location>
</feature>
<feature type="compositionally biased region" description="Polar residues" evidence="1">
    <location>
        <begin position="408"/>
        <end position="421"/>
    </location>
</feature>
<evidence type="ECO:0000313" key="3">
    <source>
        <dbReference type="Proteomes" id="UP000285655"/>
    </source>
</evidence>
<feature type="compositionally biased region" description="Pro residues" evidence="1">
    <location>
        <begin position="394"/>
        <end position="403"/>
    </location>
</feature>
<evidence type="ECO:0000256" key="1">
    <source>
        <dbReference type="SAM" id="MobiDB-lite"/>
    </source>
</evidence>
<name>A0A419DC36_9BACT</name>
<organism evidence="2 3">
    <name type="scientific">candidate division WS5 bacterium</name>
    <dbReference type="NCBI Taxonomy" id="2093353"/>
    <lineage>
        <taxon>Bacteria</taxon>
        <taxon>candidate division WS5</taxon>
    </lineage>
</organism>
<comment type="caution">
    <text evidence="2">The sequence shown here is derived from an EMBL/GenBank/DDBJ whole genome shotgun (WGS) entry which is preliminary data.</text>
</comment>
<proteinExistence type="predicted"/>